<dbReference type="AlphaFoldDB" id="A0A540KSS8"/>
<dbReference type="GO" id="GO:0008270">
    <property type="term" value="F:zinc ion binding"/>
    <property type="evidence" value="ECO:0007669"/>
    <property type="project" value="InterPro"/>
</dbReference>
<sequence length="624" mass="69517">MISMRTLRRRNLEGIYCPVRNYYRHLSAIANGPQASPVTVGSEAARDACPPLVHEILQICAGTGAPAEGKACHAHIIRFGLTADTLTSNMLINMYSKCGLLDCAGKVFEEMPERSLVSWNTMIGSLARNGEEQEALGLFLQMQRQGNTFSEFTVSSVLCACAVKCAVFESKQLHALAVKLAMNLNVYVGTALLDVYAKSSLIKDASSVFESLPERSDVTWSSMVAGYVQNELFEEALVLFHRAKRIGLEQNQFTVSSAICACAGLAALIEGKQVHALLSKTGFGSNIFIVSSLIDMYAKCGSIREAYSVFEGMSERNIVLWNAMISGFARHACSLEVMILFEKMQQMGMFPSEVTYVSVLTACSHLGLVENGKKYFNLMIAEHNVSPNVVHYSCMVDILGRSGLIIEAYDLIQKIPFGVTASMWGSLLASCRIHGNLDLAEVAAKHLSEIEPNNAGNHILLSNVYAANKKWEEVARTRKILKESELKKERGKSWIEIKDKVHSFMVGERKHARIDEIYSKLDDLVTELKIMGYKAETEHDLHCVGESRKHELLRHHSEKLALTFGLMCLPSNAPIRIMKNLRICGDCHAFMKISSSCRGREIIVRDTNRFHHFKNGYCSCREFW</sequence>
<dbReference type="FunFam" id="1.25.40.10:FF:000196">
    <property type="entry name" value="Pentatricopeptide repeat-containing protein At4g14850"/>
    <property type="match status" value="1"/>
</dbReference>
<dbReference type="FunFam" id="1.25.40.10:FF:000488">
    <property type="entry name" value="Pentatricopeptide repeat-containing protein, mitochondrial"/>
    <property type="match status" value="1"/>
</dbReference>
<dbReference type="Pfam" id="PF01535">
    <property type="entry name" value="PPR"/>
    <property type="match status" value="4"/>
</dbReference>
<dbReference type="EMBL" id="VIEB01000976">
    <property type="protein sequence ID" value="TQD77199.1"/>
    <property type="molecule type" value="Genomic_DNA"/>
</dbReference>
<dbReference type="InterPro" id="IPR046960">
    <property type="entry name" value="PPR_At4g14850-like_plant"/>
</dbReference>
<feature type="repeat" description="PPR" evidence="4">
    <location>
        <begin position="84"/>
        <end position="114"/>
    </location>
</feature>
<feature type="domain" description="DYW" evidence="5">
    <location>
        <begin position="532"/>
        <end position="624"/>
    </location>
</feature>
<feature type="repeat" description="PPR" evidence="4">
    <location>
        <begin position="216"/>
        <end position="250"/>
    </location>
</feature>
<evidence type="ECO:0000256" key="2">
    <source>
        <dbReference type="ARBA" id="ARBA00022737"/>
    </source>
</evidence>
<dbReference type="PANTHER" id="PTHR47926">
    <property type="entry name" value="PENTATRICOPEPTIDE REPEAT-CONTAINING PROTEIN"/>
    <property type="match status" value="1"/>
</dbReference>
<dbReference type="InterPro" id="IPR002885">
    <property type="entry name" value="PPR_rpt"/>
</dbReference>
<dbReference type="FunFam" id="1.25.40.10:FF:000280">
    <property type="entry name" value="Pentatricopeptide repeat-containing protein"/>
    <property type="match status" value="1"/>
</dbReference>
<keyword evidence="7" id="KW-1185">Reference proteome</keyword>
<comment type="caution">
    <text evidence="6">The sequence shown here is derived from an EMBL/GenBank/DDBJ whole genome shotgun (WGS) entry which is preliminary data.</text>
</comment>
<dbReference type="PROSITE" id="PS51375">
    <property type="entry name" value="PPR"/>
    <property type="match status" value="5"/>
</dbReference>
<feature type="repeat" description="PPR" evidence="4">
    <location>
        <begin position="317"/>
        <end position="351"/>
    </location>
</feature>
<keyword evidence="2" id="KW-0677">Repeat</keyword>
<keyword evidence="3" id="KW-0809">Transit peptide</keyword>
<evidence type="ECO:0000259" key="5">
    <source>
        <dbReference type="Pfam" id="PF14432"/>
    </source>
</evidence>
<evidence type="ECO:0000313" key="7">
    <source>
        <dbReference type="Proteomes" id="UP000315295"/>
    </source>
</evidence>
<protein>
    <recommendedName>
        <fullName evidence="5">DYW domain-containing protein</fullName>
    </recommendedName>
</protein>
<proteinExistence type="inferred from homology"/>
<dbReference type="Pfam" id="PF13041">
    <property type="entry name" value="PPR_2"/>
    <property type="match status" value="2"/>
</dbReference>
<dbReference type="InterPro" id="IPR046848">
    <property type="entry name" value="E_motif"/>
</dbReference>
<comment type="similarity">
    <text evidence="1">Belongs to the PPR family. PCMP-H subfamily.</text>
</comment>
<evidence type="ECO:0000256" key="3">
    <source>
        <dbReference type="ARBA" id="ARBA00022946"/>
    </source>
</evidence>
<dbReference type="STRING" id="106549.A0A540KSS8"/>
<dbReference type="Pfam" id="PF20431">
    <property type="entry name" value="E_motif"/>
    <property type="match status" value="1"/>
</dbReference>
<feature type="repeat" description="PPR" evidence="4">
    <location>
        <begin position="115"/>
        <end position="149"/>
    </location>
</feature>
<dbReference type="GO" id="GO:0003723">
    <property type="term" value="F:RNA binding"/>
    <property type="evidence" value="ECO:0007669"/>
    <property type="project" value="InterPro"/>
</dbReference>
<accession>A0A540KSS8</accession>
<gene>
    <name evidence="6" type="ORF">C1H46_037256</name>
</gene>
<dbReference type="InterPro" id="IPR032867">
    <property type="entry name" value="DYW_dom"/>
</dbReference>
<evidence type="ECO:0000256" key="4">
    <source>
        <dbReference type="PROSITE-ProRule" id="PRU00708"/>
    </source>
</evidence>
<organism evidence="6 7">
    <name type="scientific">Malus baccata</name>
    <name type="common">Siberian crab apple</name>
    <name type="synonym">Pyrus baccata</name>
    <dbReference type="NCBI Taxonomy" id="106549"/>
    <lineage>
        <taxon>Eukaryota</taxon>
        <taxon>Viridiplantae</taxon>
        <taxon>Streptophyta</taxon>
        <taxon>Embryophyta</taxon>
        <taxon>Tracheophyta</taxon>
        <taxon>Spermatophyta</taxon>
        <taxon>Magnoliopsida</taxon>
        <taxon>eudicotyledons</taxon>
        <taxon>Gunneridae</taxon>
        <taxon>Pentapetalae</taxon>
        <taxon>rosids</taxon>
        <taxon>fabids</taxon>
        <taxon>Rosales</taxon>
        <taxon>Rosaceae</taxon>
        <taxon>Amygdaloideae</taxon>
        <taxon>Maleae</taxon>
        <taxon>Malus</taxon>
    </lineage>
</organism>
<dbReference type="PANTHER" id="PTHR47926:SF542">
    <property type="entry name" value="PENTATRICOPEPTIDE REPEAT-CONTAINING PROTEIN"/>
    <property type="match status" value="1"/>
</dbReference>
<reference evidence="6 7" key="1">
    <citation type="journal article" date="2019" name="G3 (Bethesda)">
        <title>Sequencing of a Wild Apple (Malus baccata) Genome Unravels the Differences Between Cultivated and Wild Apple Species Regarding Disease Resistance and Cold Tolerance.</title>
        <authorList>
            <person name="Chen X."/>
        </authorList>
    </citation>
    <scope>NUCLEOTIDE SEQUENCE [LARGE SCALE GENOMIC DNA]</scope>
    <source>
        <strain evidence="7">cv. Shandingzi</strain>
        <tissue evidence="6">Leaves</tissue>
    </source>
</reference>
<name>A0A540KSS8_MALBA</name>
<dbReference type="NCBIfam" id="TIGR00756">
    <property type="entry name" value="PPR"/>
    <property type="match status" value="4"/>
</dbReference>
<dbReference type="Proteomes" id="UP000315295">
    <property type="component" value="Unassembled WGS sequence"/>
</dbReference>
<evidence type="ECO:0000313" key="6">
    <source>
        <dbReference type="EMBL" id="TQD77199.1"/>
    </source>
</evidence>
<evidence type="ECO:0000256" key="1">
    <source>
        <dbReference type="ARBA" id="ARBA00006643"/>
    </source>
</evidence>
<dbReference type="InterPro" id="IPR011990">
    <property type="entry name" value="TPR-like_helical_dom_sf"/>
</dbReference>
<dbReference type="GO" id="GO:0009451">
    <property type="term" value="P:RNA modification"/>
    <property type="evidence" value="ECO:0007669"/>
    <property type="project" value="InterPro"/>
</dbReference>
<feature type="repeat" description="PPR" evidence="4">
    <location>
        <begin position="286"/>
        <end position="316"/>
    </location>
</feature>
<dbReference type="FunFam" id="1.25.40.10:FF:000144">
    <property type="entry name" value="Pentatricopeptide repeat-containing protein, mitochondrial"/>
    <property type="match status" value="1"/>
</dbReference>
<dbReference type="Pfam" id="PF14432">
    <property type="entry name" value="DYW_deaminase"/>
    <property type="match status" value="1"/>
</dbReference>
<dbReference type="Gene3D" id="1.25.40.10">
    <property type="entry name" value="Tetratricopeptide repeat domain"/>
    <property type="match status" value="4"/>
</dbReference>